<dbReference type="PROSITE" id="PS51186">
    <property type="entry name" value="GNAT"/>
    <property type="match status" value="1"/>
</dbReference>
<dbReference type="SUPFAM" id="SSF55729">
    <property type="entry name" value="Acyl-CoA N-acyltransferases (Nat)"/>
    <property type="match status" value="1"/>
</dbReference>
<name>A0A2H0W971_9BACT</name>
<dbReference type="AlphaFoldDB" id="A0A2H0W971"/>
<dbReference type="InterPro" id="IPR000182">
    <property type="entry name" value="GNAT_dom"/>
</dbReference>
<dbReference type="PANTHER" id="PTHR43415">
    <property type="entry name" value="SPERMIDINE N(1)-ACETYLTRANSFERASE"/>
    <property type="match status" value="1"/>
</dbReference>
<sequence length="169" mass="20497">MKKSLNVFLVPFKWEHIYLTFKWIKDLSFRSLFMMRGEISWERHKKYFKDKLLDSSQRVYAILYDDQHVGNCGLKNLSCSKKTAEIWIYIGDSLMHKRGIGKKATELLIKKAFKFFRLNLVYLHLAEFNTRAYRLYKKLDFREVLLDDNDQEWLNRGCKIIRMELRKKT</sequence>
<dbReference type="GO" id="GO:0016747">
    <property type="term" value="F:acyltransferase activity, transferring groups other than amino-acyl groups"/>
    <property type="evidence" value="ECO:0007669"/>
    <property type="project" value="InterPro"/>
</dbReference>
<protein>
    <recommendedName>
        <fullName evidence="1">N-acetyltransferase domain-containing protein</fullName>
    </recommendedName>
</protein>
<reference evidence="3" key="1">
    <citation type="submission" date="2017-09" db="EMBL/GenBank/DDBJ databases">
        <title>Depth-based differentiation of microbial function through sediment-hosted aquifers and enrichment of novel symbionts in the deep terrestrial subsurface.</title>
        <authorList>
            <person name="Probst A.J."/>
            <person name="Ladd B."/>
            <person name="Jarett J.K."/>
            <person name="Geller-Mcgrath D.E."/>
            <person name="Sieber C.M.K."/>
            <person name="Emerson J.B."/>
            <person name="Anantharaman K."/>
            <person name="Thomas B.C."/>
            <person name="Malmstrom R."/>
            <person name="Stieglmeier M."/>
            <person name="Klingl A."/>
            <person name="Woyke T."/>
            <person name="Ryan C.M."/>
            <person name="Banfield J.F."/>
        </authorList>
    </citation>
    <scope>NUCLEOTIDE SEQUENCE [LARGE SCALE GENOMIC DNA]</scope>
</reference>
<dbReference type="Pfam" id="PF13302">
    <property type="entry name" value="Acetyltransf_3"/>
    <property type="match status" value="1"/>
</dbReference>
<dbReference type="InterPro" id="IPR016181">
    <property type="entry name" value="Acyl_CoA_acyltransferase"/>
</dbReference>
<evidence type="ECO:0000259" key="1">
    <source>
        <dbReference type="PROSITE" id="PS51186"/>
    </source>
</evidence>
<organism evidence="2 3">
    <name type="scientific">Candidatus Beckwithbacteria bacterium CG10_big_fil_rev_8_21_14_0_10_34_10</name>
    <dbReference type="NCBI Taxonomy" id="1974495"/>
    <lineage>
        <taxon>Bacteria</taxon>
        <taxon>Candidatus Beckwithiibacteriota</taxon>
    </lineage>
</organism>
<gene>
    <name evidence="2" type="ORF">COT75_03015</name>
</gene>
<dbReference type="Gene3D" id="3.40.630.30">
    <property type="match status" value="1"/>
</dbReference>
<dbReference type="EMBL" id="PEZT01000016">
    <property type="protein sequence ID" value="PIS09206.1"/>
    <property type="molecule type" value="Genomic_DNA"/>
</dbReference>
<comment type="caution">
    <text evidence="2">The sequence shown here is derived from an EMBL/GenBank/DDBJ whole genome shotgun (WGS) entry which is preliminary data.</text>
</comment>
<dbReference type="Proteomes" id="UP000230093">
    <property type="component" value="Unassembled WGS sequence"/>
</dbReference>
<evidence type="ECO:0000313" key="2">
    <source>
        <dbReference type="EMBL" id="PIS09206.1"/>
    </source>
</evidence>
<accession>A0A2H0W971</accession>
<dbReference type="PANTHER" id="PTHR43415:SF3">
    <property type="entry name" value="GNAT-FAMILY ACETYLTRANSFERASE"/>
    <property type="match status" value="1"/>
</dbReference>
<proteinExistence type="predicted"/>
<feature type="domain" description="N-acetyltransferase" evidence="1">
    <location>
        <begin position="19"/>
        <end position="168"/>
    </location>
</feature>
<evidence type="ECO:0000313" key="3">
    <source>
        <dbReference type="Proteomes" id="UP000230093"/>
    </source>
</evidence>